<dbReference type="InterPro" id="IPR002109">
    <property type="entry name" value="Glutaredoxin"/>
</dbReference>
<dbReference type="CDD" id="cd03031">
    <property type="entry name" value="GRX_GRX_like"/>
    <property type="match status" value="1"/>
</dbReference>
<name>A0AAV9D7T3_ACOCL</name>
<dbReference type="Pfam" id="PF23733">
    <property type="entry name" value="GRXCR1-2_C"/>
    <property type="match status" value="1"/>
</dbReference>
<reference evidence="3" key="2">
    <citation type="submission" date="2023-06" db="EMBL/GenBank/DDBJ databases">
        <authorList>
            <person name="Ma L."/>
            <person name="Liu K.-W."/>
            <person name="Li Z."/>
            <person name="Hsiao Y.-Y."/>
            <person name="Qi Y."/>
            <person name="Fu T."/>
            <person name="Tang G."/>
            <person name="Zhang D."/>
            <person name="Sun W.-H."/>
            <person name="Liu D.-K."/>
            <person name="Li Y."/>
            <person name="Chen G.-Z."/>
            <person name="Liu X.-D."/>
            <person name="Liao X.-Y."/>
            <person name="Jiang Y.-T."/>
            <person name="Yu X."/>
            <person name="Hao Y."/>
            <person name="Huang J."/>
            <person name="Zhao X.-W."/>
            <person name="Ke S."/>
            <person name="Chen Y.-Y."/>
            <person name="Wu W.-L."/>
            <person name="Hsu J.-L."/>
            <person name="Lin Y.-F."/>
            <person name="Huang M.-D."/>
            <person name="Li C.-Y."/>
            <person name="Huang L."/>
            <person name="Wang Z.-W."/>
            <person name="Zhao X."/>
            <person name="Zhong W.-Y."/>
            <person name="Peng D.-H."/>
            <person name="Ahmad S."/>
            <person name="Lan S."/>
            <person name="Zhang J.-S."/>
            <person name="Tsai W.-C."/>
            <person name="Van De Peer Y."/>
            <person name="Liu Z.-J."/>
        </authorList>
    </citation>
    <scope>NUCLEOTIDE SEQUENCE</scope>
    <source>
        <strain evidence="3">CP</strain>
        <tissue evidence="3">Leaves</tissue>
    </source>
</reference>
<comment type="caution">
    <text evidence="3">The sequence shown here is derived from an EMBL/GenBank/DDBJ whole genome shotgun (WGS) entry which is preliminary data.</text>
</comment>
<dbReference type="PROSITE" id="PS51354">
    <property type="entry name" value="GLUTAREDOXIN_2"/>
    <property type="match status" value="1"/>
</dbReference>
<evidence type="ECO:0000259" key="2">
    <source>
        <dbReference type="Pfam" id="PF00462"/>
    </source>
</evidence>
<evidence type="ECO:0000313" key="4">
    <source>
        <dbReference type="Proteomes" id="UP001180020"/>
    </source>
</evidence>
<evidence type="ECO:0000313" key="3">
    <source>
        <dbReference type="EMBL" id="KAK1296986.1"/>
    </source>
</evidence>
<organism evidence="3 4">
    <name type="scientific">Acorus calamus</name>
    <name type="common">Sweet flag</name>
    <dbReference type="NCBI Taxonomy" id="4465"/>
    <lineage>
        <taxon>Eukaryota</taxon>
        <taxon>Viridiplantae</taxon>
        <taxon>Streptophyta</taxon>
        <taxon>Embryophyta</taxon>
        <taxon>Tracheophyta</taxon>
        <taxon>Spermatophyta</taxon>
        <taxon>Magnoliopsida</taxon>
        <taxon>Liliopsida</taxon>
        <taxon>Acoraceae</taxon>
        <taxon>Acorus</taxon>
    </lineage>
</organism>
<dbReference type="EMBL" id="JAUJYO010000015">
    <property type="protein sequence ID" value="KAK1296986.1"/>
    <property type="molecule type" value="Genomic_DNA"/>
</dbReference>
<gene>
    <name evidence="3" type="ORF">QJS10_CPB15g02199</name>
</gene>
<dbReference type="Gene3D" id="3.40.30.10">
    <property type="entry name" value="Glutaredoxin"/>
    <property type="match status" value="1"/>
</dbReference>
<protein>
    <recommendedName>
        <fullName evidence="2">Glutaredoxin domain-containing protein</fullName>
    </recommendedName>
</protein>
<feature type="compositionally biased region" description="Acidic residues" evidence="1">
    <location>
        <begin position="83"/>
        <end position="92"/>
    </location>
</feature>
<dbReference type="AlphaFoldDB" id="A0AAV9D7T3"/>
<dbReference type="SUPFAM" id="SSF52833">
    <property type="entry name" value="Thioredoxin-like"/>
    <property type="match status" value="1"/>
</dbReference>
<dbReference type="Pfam" id="PF00462">
    <property type="entry name" value="Glutaredoxin"/>
    <property type="match status" value="1"/>
</dbReference>
<sequence>MKSVKGRFLKKLKTIGHVGSLKPDRILHAKASDGFFVSYPSQPTSDRALRDLSEEQQQRHKYPKQIDVEPDIIDVEELMRDLMEDEDDDEEAQTQSIEYEDKENVRPLSVPRPPKPPKKIPGDPFRPPDMDSGTLFDPDLLAAFHQAVMDHKSMTQISVTEINEEEEEEEDPLIGFDERCPPGGADAVILYTTSLRGIRKTFEDCNNVKFLLESLRFRFFERDVSMHLEFREELWRVLGGGRIIPPRLFIRGRYIGGADDVLGLHEQGKLLRLLKRVPLVEFGRGACLGCGGFRFLPCSICDGSRKINPDEAGGPSIQCTRCNENGLVVCTLCCC</sequence>
<keyword evidence="4" id="KW-1185">Reference proteome</keyword>
<evidence type="ECO:0000256" key="1">
    <source>
        <dbReference type="SAM" id="MobiDB-lite"/>
    </source>
</evidence>
<reference evidence="3" key="1">
    <citation type="journal article" date="2023" name="Nat. Commun.">
        <title>Diploid and tetraploid genomes of Acorus and the evolution of monocots.</title>
        <authorList>
            <person name="Ma L."/>
            <person name="Liu K.W."/>
            <person name="Li Z."/>
            <person name="Hsiao Y.Y."/>
            <person name="Qi Y."/>
            <person name="Fu T."/>
            <person name="Tang G.D."/>
            <person name="Zhang D."/>
            <person name="Sun W.H."/>
            <person name="Liu D.K."/>
            <person name="Li Y."/>
            <person name="Chen G.Z."/>
            <person name="Liu X.D."/>
            <person name="Liao X.Y."/>
            <person name="Jiang Y.T."/>
            <person name="Yu X."/>
            <person name="Hao Y."/>
            <person name="Huang J."/>
            <person name="Zhao X.W."/>
            <person name="Ke S."/>
            <person name="Chen Y.Y."/>
            <person name="Wu W.L."/>
            <person name="Hsu J.L."/>
            <person name="Lin Y.F."/>
            <person name="Huang M.D."/>
            <person name="Li C.Y."/>
            <person name="Huang L."/>
            <person name="Wang Z.W."/>
            <person name="Zhao X."/>
            <person name="Zhong W.Y."/>
            <person name="Peng D.H."/>
            <person name="Ahmad S."/>
            <person name="Lan S."/>
            <person name="Zhang J.S."/>
            <person name="Tsai W.C."/>
            <person name="Van de Peer Y."/>
            <person name="Liu Z.J."/>
        </authorList>
    </citation>
    <scope>NUCLEOTIDE SEQUENCE</scope>
    <source>
        <strain evidence="3">CP</strain>
    </source>
</reference>
<dbReference type="Proteomes" id="UP001180020">
    <property type="component" value="Unassembled WGS sequence"/>
</dbReference>
<dbReference type="InterPro" id="IPR036249">
    <property type="entry name" value="Thioredoxin-like_sf"/>
</dbReference>
<dbReference type="PANTHER" id="PTHR45669:SF14">
    <property type="entry name" value="EMB|CAB81925.1-RELATED"/>
    <property type="match status" value="1"/>
</dbReference>
<proteinExistence type="predicted"/>
<accession>A0AAV9D7T3</accession>
<feature type="region of interest" description="Disordered" evidence="1">
    <location>
        <begin position="80"/>
        <end position="133"/>
    </location>
</feature>
<feature type="domain" description="Glutaredoxin" evidence="2">
    <location>
        <begin position="188"/>
        <end position="255"/>
    </location>
</feature>
<dbReference type="PANTHER" id="PTHR45669">
    <property type="entry name" value="GLUTAREDOXIN DOMAIN-CONTAINING CYSTEINE-RICH PROTEIN CG12206-RELATED"/>
    <property type="match status" value="1"/>
</dbReference>